<protein>
    <submittedName>
        <fullName evidence="2">Uncharacterized protein</fullName>
    </submittedName>
</protein>
<evidence type="ECO:0000313" key="3">
    <source>
        <dbReference type="Proteomes" id="UP000789390"/>
    </source>
</evidence>
<name>A0A8J2RKQ8_9CRUS</name>
<comment type="caution">
    <text evidence="2">The sequence shown here is derived from an EMBL/GenBank/DDBJ whole genome shotgun (WGS) entry which is preliminary data.</text>
</comment>
<proteinExistence type="predicted"/>
<evidence type="ECO:0000256" key="1">
    <source>
        <dbReference type="SAM" id="MobiDB-lite"/>
    </source>
</evidence>
<feature type="compositionally biased region" description="Acidic residues" evidence="1">
    <location>
        <begin position="756"/>
        <end position="770"/>
    </location>
</feature>
<feature type="region of interest" description="Disordered" evidence="1">
    <location>
        <begin position="34"/>
        <end position="54"/>
    </location>
</feature>
<feature type="region of interest" description="Disordered" evidence="1">
    <location>
        <begin position="747"/>
        <end position="816"/>
    </location>
</feature>
<feature type="compositionally biased region" description="Basic and acidic residues" evidence="1">
    <location>
        <begin position="41"/>
        <end position="52"/>
    </location>
</feature>
<dbReference type="EMBL" id="CAKKLH010000090">
    <property type="protein sequence ID" value="CAH0102699.1"/>
    <property type="molecule type" value="Genomic_DNA"/>
</dbReference>
<dbReference type="PANTHER" id="PTHR33845">
    <property type="entry name" value="C2H2-TYPE DOMAIN-CONTAINING PROTEIN"/>
    <property type="match status" value="1"/>
</dbReference>
<evidence type="ECO:0000313" key="2">
    <source>
        <dbReference type="EMBL" id="CAH0102699.1"/>
    </source>
</evidence>
<organism evidence="2 3">
    <name type="scientific">Daphnia galeata</name>
    <dbReference type="NCBI Taxonomy" id="27404"/>
    <lineage>
        <taxon>Eukaryota</taxon>
        <taxon>Metazoa</taxon>
        <taxon>Ecdysozoa</taxon>
        <taxon>Arthropoda</taxon>
        <taxon>Crustacea</taxon>
        <taxon>Branchiopoda</taxon>
        <taxon>Diplostraca</taxon>
        <taxon>Cladocera</taxon>
        <taxon>Anomopoda</taxon>
        <taxon>Daphniidae</taxon>
        <taxon>Daphnia</taxon>
    </lineage>
</organism>
<gene>
    <name evidence="2" type="ORF">DGAL_LOCUS5142</name>
</gene>
<accession>A0A8J2RKQ8</accession>
<dbReference type="Proteomes" id="UP000789390">
    <property type="component" value="Unassembled WGS sequence"/>
</dbReference>
<dbReference type="PANTHER" id="PTHR33845:SF1">
    <property type="entry name" value="C2H2-TYPE DOMAIN-CONTAINING PROTEIN"/>
    <property type="match status" value="1"/>
</dbReference>
<sequence>MTSVCSCKIKLCVTCTRCPRCECDHDGRSVEDKISRKRGRSVRDNCPDESVTKKRNISPSSRVLRKRKTNIPSEDINNNTEEDSEIILPMRGITSVSDLFAAFNIDVHSTLRKSLSSSMSRTSLQNWEDDSKERSLSIAYALTNFRDVAQHVLTLPLIRTIVRSRKSQKEPRVARAYLCGSTARSKVSLLPNVYKEFSLSKNTYGKGLSDFNKLTNGQQLSPPRRSLQRFDPAVVNQAIAFILGSDNVCHTSWGTKTIVVDGIPRAFPLLMRKISRTNMYANYQKSTTVQKKRNLQRSSFFSLASNLTHRQATLRKAVDYVTGFLVNDNFEIVHKLLETFTTAGPNRKRLLNEIENANSYLKYGFQADTSKVCIAHNISVGLGCEETPTASPSTPTCSNCRKLFHVFHFLKEEILNSSLPRESALTALDGCLQKTQLFMGHRLRVLNQQHAIKKMQDEMMMNCLQHETVNECVILLDYKMKFEPVYFREKTVDHYGKRGISWHGAMITFYTVVTVDGVRTAVQNRYYMDHVVENESKQDITSVISILEAVIIGLKKLFPRLTTIYLQSDNASCYQNTMLLLLIPYLAFTYSLCIRRYIHTETQDGKSVLDAHFARCTQKVYEYCKEGNDVVTPIQLVTALKHYGGLPNCITELVKLERQTVEKVGIVCATVETKLKKAMKRKNDVFFTQIDWPHRNEMPTSSNIEESFRNMPCFSIQGFEYSGIGNPTSYIVNPAEETVVIDKNSLNDLSDGSITESEDDLDSECSEEPEIMQSGAGCTTEIISSIERELSSNSDSSEEGMSGDSEAPDQQDIAPETTVGKITGVYIYSDSQLRFRRQRWKTKGRKSKDSEVCLARKKNMLSYALRTAWNMQLNGIMQCDRTDDSLEEPALSLAEAFTVPLKFQKGWAKRPKNGLMYGPKHVQSYRADIYELYKLGEEDKKNKRSPAQMREALQMKYPKEFCLPSENDIRVEINRLQTKKKSPQATSRVEKTTDVYSEYIRNLAQNNCQLKPKEAVKLITENFPRKDHPELPCDSLLSRKFSYQKRCVTMQKNKSQSNV</sequence>
<dbReference type="OrthoDB" id="6380093at2759"/>
<keyword evidence="3" id="KW-1185">Reference proteome</keyword>
<feature type="compositionally biased region" description="Low complexity" evidence="1">
    <location>
        <begin position="781"/>
        <end position="805"/>
    </location>
</feature>
<dbReference type="AlphaFoldDB" id="A0A8J2RKQ8"/>
<reference evidence="2" key="1">
    <citation type="submission" date="2021-11" db="EMBL/GenBank/DDBJ databases">
        <authorList>
            <person name="Schell T."/>
        </authorList>
    </citation>
    <scope>NUCLEOTIDE SEQUENCE</scope>
    <source>
        <strain evidence="2">M5</strain>
    </source>
</reference>